<protein>
    <submittedName>
        <fullName evidence="1">Putative ovule protein</fullName>
    </submittedName>
</protein>
<dbReference type="AlphaFoldDB" id="A0A0V0H9E4"/>
<sequence length="81" mass="8625">MLSPATRTNTPCFSHCAPKYAPIPHSGGKGSLGDLLSVNSVPCSKPVPLISPIMGLSENTFRPSWNFGDILFTCSTIFLSL</sequence>
<proteinExistence type="predicted"/>
<accession>A0A0V0H9E4</accession>
<dbReference type="EMBL" id="GEDG01023028">
    <property type="protein sequence ID" value="JAP17041.1"/>
    <property type="molecule type" value="Transcribed_RNA"/>
</dbReference>
<reference evidence="1" key="1">
    <citation type="submission" date="2015-12" db="EMBL/GenBank/DDBJ databases">
        <title>Gene expression during late stages of embryo sac development: a critical building block for successful pollen-pistil interactions.</title>
        <authorList>
            <person name="Liu Y."/>
            <person name="Joly V."/>
            <person name="Sabar M."/>
            <person name="Matton D.P."/>
        </authorList>
    </citation>
    <scope>NUCLEOTIDE SEQUENCE</scope>
</reference>
<organism evidence="1">
    <name type="scientific">Solanum chacoense</name>
    <name type="common">Chaco potato</name>
    <dbReference type="NCBI Taxonomy" id="4108"/>
    <lineage>
        <taxon>Eukaryota</taxon>
        <taxon>Viridiplantae</taxon>
        <taxon>Streptophyta</taxon>
        <taxon>Embryophyta</taxon>
        <taxon>Tracheophyta</taxon>
        <taxon>Spermatophyta</taxon>
        <taxon>Magnoliopsida</taxon>
        <taxon>eudicotyledons</taxon>
        <taxon>Gunneridae</taxon>
        <taxon>Pentapetalae</taxon>
        <taxon>asterids</taxon>
        <taxon>lamiids</taxon>
        <taxon>Solanales</taxon>
        <taxon>Solanaceae</taxon>
        <taxon>Solanoideae</taxon>
        <taxon>Solaneae</taxon>
        <taxon>Solanum</taxon>
    </lineage>
</organism>
<evidence type="ECO:0000313" key="1">
    <source>
        <dbReference type="EMBL" id="JAP17041.1"/>
    </source>
</evidence>
<name>A0A0V0H9E4_SOLCH</name>